<dbReference type="EMBL" id="LAZR01016951">
    <property type="protein sequence ID" value="KKM02375.1"/>
    <property type="molecule type" value="Genomic_DNA"/>
</dbReference>
<keyword evidence="1" id="KW-1133">Transmembrane helix</keyword>
<proteinExistence type="predicted"/>
<comment type="caution">
    <text evidence="2">The sequence shown here is derived from an EMBL/GenBank/DDBJ whole genome shotgun (WGS) entry which is preliminary data.</text>
</comment>
<protein>
    <submittedName>
        <fullName evidence="2">Uncharacterized protein</fullName>
    </submittedName>
</protein>
<feature type="transmembrane region" description="Helical" evidence="1">
    <location>
        <begin position="17"/>
        <end position="35"/>
    </location>
</feature>
<organism evidence="2">
    <name type="scientific">marine sediment metagenome</name>
    <dbReference type="NCBI Taxonomy" id="412755"/>
    <lineage>
        <taxon>unclassified sequences</taxon>
        <taxon>metagenomes</taxon>
        <taxon>ecological metagenomes</taxon>
    </lineage>
</organism>
<dbReference type="AlphaFoldDB" id="A0A0F9GU85"/>
<keyword evidence="1" id="KW-0812">Transmembrane</keyword>
<sequence length="73" mass="8265">MIAWQIFVNPVEMGSGHIWLVLPLCGMLAAIYKTIRVRHLRQLPLAILSLWAYLLVGLIVLGVAFYLLLEYVA</sequence>
<reference evidence="2" key="1">
    <citation type="journal article" date="2015" name="Nature">
        <title>Complex archaea that bridge the gap between prokaryotes and eukaryotes.</title>
        <authorList>
            <person name="Spang A."/>
            <person name="Saw J.H."/>
            <person name="Jorgensen S.L."/>
            <person name="Zaremba-Niedzwiedzka K."/>
            <person name="Martijn J."/>
            <person name="Lind A.E."/>
            <person name="van Eijk R."/>
            <person name="Schleper C."/>
            <person name="Guy L."/>
            <person name="Ettema T.J."/>
        </authorList>
    </citation>
    <scope>NUCLEOTIDE SEQUENCE</scope>
</reference>
<accession>A0A0F9GU85</accession>
<evidence type="ECO:0000313" key="2">
    <source>
        <dbReference type="EMBL" id="KKM02375.1"/>
    </source>
</evidence>
<name>A0A0F9GU85_9ZZZZ</name>
<gene>
    <name evidence="2" type="ORF">LCGC14_1785060</name>
</gene>
<feature type="transmembrane region" description="Helical" evidence="1">
    <location>
        <begin position="47"/>
        <end position="69"/>
    </location>
</feature>
<evidence type="ECO:0000256" key="1">
    <source>
        <dbReference type="SAM" id="Phobius"/>
    </source>
</evidence>
<keyword evidence="1" id="KW-0472">Membrane</keyword>